<dbReference type="PANTHER" id="PTHR38733:SF1">
    <property type="entry name" value="TYPE IV METHYL-DIRECTED RESTRICTION ENZYME ECOKMCRBC"/>
    <property type="match status" value="1"/>
</dbReference>
<protein>
    <submittedName>
        <fullName evidence="1">Restriction endonuclease</fullName>
    </submittedName>
</protein>
<sequence length="444" mass="52116">MYNITVREYARLKRTDHPVQQNPSMDFAEISPSAFEYLYELNQELAEQGQQFLDLGRNTSELKVKNFVGVIETPCGTEIEILPKHDSALVNRAQSRLLLVKMLSQVLNLSQKDSGLASIDQFKVPITEWFYLQFLQALQKLYQIGIRFDYQKTDEETLFLRGQLDTVRQIKKPVTKQNEFSIRHDIFTSNRAENRLIRSCIDCICKRTQNSDIWRKAHKYHLLFAEVPPAQDIRQDFKQWKNDRLMSHYSEIKYWCEIILGQQVPFSVKGNKRGKSILFPMEKLFEKYVEIRLLNQLEKGAKLESQKSSHYLAKYEIDQTTKRIFNLKPDLMIEYLCQQENRKKFLVLDTKWKLINTFADENFGLKQSDLYQMFAYNHIYQGHQSDIVLIYPKHAHFGQALQPFLFNIHPTLGGELQPKIWVIPFDLELDKLDIGGLSISGLFA</sequence>
<name>A0A4Q7AC64_9GAMM</name>
<accession>A0A4Q7AC64</accession>
<evidence type="ECO:0000313" key="1">
    <source>
        <dbReference type="EMBL" id="RZG43303.1"/>
    </source>
</evidence>
<evidence type="ECO:0000313" key="2">
    <source>
        <dbReference type="Proteomes" id="UP000293863"/>
    </source>
</evidence>
<gene>
    <name evidence="1" type="ORF">EXU28_17550</name>
</gene>
<organism evidence="1 2">
    <name type="scientific">Acinetobacter wuhouensis</name>
    <dbReference type="NCBI Taxonomy" id="1879050"/>
    <lineage>
        <taxon>Bacteria</taxon>
        <taxon>Pseudomonadati</taxon>
        <taxon>Pseudomonadota</taxon>
        <taxon>Gammaproteobacteria</taxon>
        <taxon>Moraxellales</taxon>
        <taxon>Moraxellaceae</taxon>
        <taxon>Acinetobacter</taxon>
    </lineage>
</organism>
<comment type="caution">
    <text evidence="1">The sequence shown here is derived from an EMBL/GenBank/DDBJ whole genome shotgun (WGS) entry which is preliminary data.</text>
</comment>
<dbReference type="GO" id="GO:0004519">
    <property type="term" value="F:endonuclease activity"/>
    <property type="evidence" value="ECO:0007669"/>
    <property type="project" value="UniProtKB-KW"/>
</dbReference>
<dbReference type="InterPro" id="IPR019292">
    <property type="entry name" value="McrC"/>
</dbReference>
<dbReference type="Proteomes" id="UP000293863">
    <property type="component" value="Unassembled WGS sequence"/>
</dbReference>
<keyword evidence="1" id="KW-0540">Nuclease</keyword>
<dbReference type="Pfam" id="PF10117">
    <property type="entry name" value="McrBC"/>
    <property type="match status" value="1"/>
</dbReference>
<keyword evidence="1" id="KW-0255">Endonuclease</keyword>
<dbReference type="PANTHER" id="PTHR38733">
    <property type="entry name" value="PROTEIN MCRC"/>
    <property type="match status" value="1"/>
</dbReference>
<dbReference type="AlphaFoldDB" id="A0A4Q7AC64"/>
<keyword evidence="2" id="KW-1185">Reference proteome</keyword>
<dbReference type="EMBL" id="SGSQ01000036">
    <property type="protein sequence ID" value="RZG43303.1"/>
    <property type="molecule type" value="Genomic_DNA"/>
</dbReference>
<reference evidence="1 2" key="1">
    <citation type="submission" date="2019-02" db="EMBL/GenBank/DDBJ databases">
        <title>The Batch Genome Submission of Acinetobacter spp. strains.</title>
        <authorList>
            <person name="Qin J."/>
            <person name="Hu Y."/>
            <person name="Ye H."/>
            <person name="Wei L."/>
            <person name="Feng Y."/>
            <person name="Zong Z."/>
        </authorList>
    </citation>
    <scope>NUCLEOTIDE SEQUENCE [LARGE SCALE GENOMIC DNA]</scope>
    <source>
        <strain evidence="1 2">WCHAW060049</strain>
    </source>
</reference>
<proteinExistence type="predicted"/>
<dbReference type="RefSeq" id="WP_130168933.1">
    <property type="nucleotide sequence ID" value="NZ_SGSQ01000036.1"/>
</dbReference>
<keyword evidence="1" id="KW-0378">Hydrolase</keyword>